<dbReference type="SUPFAM" id="SSF53955">
    <property type="entry name" value="Lysozyme-like"/>
    <property type="match status" value="1"/>
</dbReference>
<organism evidence="3 4">
    <name type="scientific">Nocardia aurantia</name>
    <dbReference type="NCBI Taxonomy" id="2585199"/>
    <lineage>
        <taxon>Bacteria</taxon>
        <taxon>Bacillati</taxon>
        <taxon>Actinomycetota</taxon>
        <taxon>Actinomycetes</taxon>
        <taxon>Mycobacteriales</taxon>
        <taxon>Nocardiaceae</taxon>
        <taxon>Nocardia</taxon>
    </lineage>
</organism>
<dbReference type="RefSeq" id="WP_227838098.1">
    <property type="nucleotide sequence ID" value="NZ_WEGI01000009.1"/>
</dbReference>
<feature type="domain" description="Transglycosylase SLT" evidence="2">
    <location>
        <begin position="118"/>
        <end position="182"/>
    </location>
</feature>
<evidence type="ECO:0000313" key="4">
    <source>
        <dbReference type="Proteomes" id="UP000431401"/>
    </source>
</evidence>
<dbReference type="Gene3D" id="1.10.530.10">
    <property type="match status" value="1"/>
</dbReference>
<feature type="chain" id="PRO_5039643003" description="Transglycosylase SLT domain-containing protein" evidence="1">
    <location>
        <begin position="29"/>
        <end position="191"/>
    </location>
</feature>
<reference evidence="3 4" key="1">
    <citation type="submission" date="2019-10" db="EMBL/GenBank/DDBJ databases">
        <title>Nocardia macrotermitis sp. nov. and Nocardia aurantia sp. nov., isolated from the gut of fungus growing-termite Macrotermes natalensis.</title>
        <authorList>
            <person name="Benndorf R."/>
            <person name="Schwitalla J."/>
            <person name="Martin K."/>
            <person name="De Beer W."/>
            <person name="Kaster A.-K."/>
            <person name="Vollmers J."/>
            <person name="Poulsen M."/>
            <person name="Beemelmanns C."/>
        </authorList>
    </citation>
    <scope>NUCLEOTIDE SEQUENCE [LARGE SCALE GENOMIC DNA]</scope>
    <source>
        <strain evidence="3 4">RB56</strain>
    </source>
</reference>
<evidence type="ECO:0000256" key="1">
    <source>
        <dbReference type="SAM" id="SignalP"/>
    </source>
</evidence>
<evidence type="ECO:0000259" key="2">
    <source>
        <dbReference type="Pfam" id="PF01464"/>
    </source>
</evidence>
<protein>
    <recommendedName>
        <fullName evidence="2">Transglycosylase SLT domain-containing protein</fullName>
    </recommendedName>
</protein>
<sequence>MNRRHRWNAGVCAAGFAVGAALTTGALAWQSAPAAAVACTDLCPIIEGQPDSRSDNDFGVDAADRDLSADGTVRQDQVLRSDAGLTEMLSQFLPGFRVAPQAIARVIVPPNQFDSFDQIITHESSWNMFAINPSSGAYGLPQALPAYKMFSAGVDWPLNPVTQIRWAYEYMNQRYGSPNAAWAFWQVHHWY</sequence>
<dbReference type="InterPro" id="IPR023346">
    <property type="entry name" value="Lysozyme-like_dom_sf"/>
</dbReference>
<gene>
    <name evidence="3" type="ORF">NRB56_42740</name>
</gene>
<dbReference type="Pfam" id="PF01464">
    <property type="entry name" value="SLT"/>
    <property type="match status" value="1"/>
</dbReference>
<dbReference type="AlphaFoldDB" id="A0A7K0DSD9"/>
<accession>A0A7K0DSD9</accession>
<name>A0A7K0DSD9_9NOCA</name>
<dbReference type="InterPro" id="IPR008258">
    <property type="entry name" value="Transglycosylase_SLT_dom_1"/>
</dbReference>
<keyword evidence="1" id="KW-0732">Signal</keyword>
<dbReference type="EMBL" id="WEGI01000009">
    <property type="protein sequence ID" value="MQY28690.1"/>
    <property type="molecule type" value="Genomic_DNA"/>
</dbReference>
<comment type="caution">
    <text evidence="3">The sequence shown here is derived from an EMBL/GenBank/DDBJ whole genome shotgun (WGS) entry which is preliminary data.</text>
</comment>
<feature type="signal peptide" evidence="1">
    <location>
        <begin position="1"/>
        <end position="28"/>
    </location>
</feature>
<proteinExistence type="predicted"/>
<keyword evidence="4" id="KW-1185">Reference proteome</keyword>
<dbReference type="Proteomes" id="UP000431401">
    <property type="component" value="Unassembled WGS sequence"/>
</dbReference>
<evidence type="ECO:0000313" key="3">
    <source>
        <dbReference type="EMBL" id="MQY28690.1"/>
    </source>
</evidence>